<feature type="domain" description="ThuA-like" evidence="2">
    <location>
        <begin position="79"/>
        <end position="279"/>
    </location>
</feature>
<dbReference type="Pfam" id="PF06283">
    <property type="entry name" value="ThuA"/>
    <property type="match status" value="1"/>
</dbReference>
<keyword evidence="4" id="KW-1185">Reference proteome</keyword>
<evidence type="ECO:0000256" key="1">
    <source>
        <dbReference type="SAM" id="SignalP"/>
    </source>
</evidence>
<organism evidence="3 4">
    <name type="scientific">Rubripirellula lacrimiformis</name>
    <dbReference type="NCBI Taxonomy" id="1930273"/>
    <lineage>
        <taxon>Bacteria</taxon>
        <taxon>Pseudomonadati</taxon>
        <taxon>Planctomycetota</taxon>
        <taxon>Planctomycetia</taxon>
        <taxon>Pirellulales</taxon>
        <taxon>Pirellulaceae</taxon>
        <taxon>Rubripirellula</taxon>
    </lineage>
</organism>
<proteinExistence type="predicted"/>
<feature type="chain" id="PRO_5021710156" evidence="1">
    <location>
        <begin position="24"/>
        <end position="297"/>
    </location>
</feature>
<dbReference type="AlphaFoldDB" id="A0A517NDV2"/>
<evidence type="ECO:0000313" key="3">
    <source>
        <dbReference type="EMBL" id="QDT05306.1"/>
    </source>
</evidence>
<keyword evidence="1" id="KW-0732">Signal</keyword>
<name>A0A517NDV2_9BACT</name>
<dbReference type="OrthoDB" id="7171409at2"/>
<feature type="signal peptide" evidence="1">
    <location>
        <begin position="1"/>
        <end position="23"/>
    </location>
</feature>
<dbReference type="InterPro" id="IPR029062">
    <property type="entry name" value="Class_I_gatase-like"/>
</dbReference>
<accession>A0A517NDV2</accession>
<gene>
    <name evidence="3" type="ORF">K227x_37060</name>
</gene>
<dbReference type="PANTHER" id="PTHR40469:SF2">
    <property type="entry name" value="GALACTOSE-BINDING DOMAIN-LIKE SUPERFAMILY PROTEIN"/>
    <property type="match status" value="1"/>
</dbReference>
<dbReference type="PANTHER" id="PTHR40469">
    <property type="entry name" value="SECRETED GLYCOSYL HYDROLASE"/>
    <property type="match status" value="1"/>
</dbReference>
<dbReference type="SUPFAM" id="SSF52317">
    <property type="entry name" value="Class I glutamine amidotransferase-like"/>
    <property type="match status" value="1"/>
</dbReference>
<dbReference type="Proteomes" id="UP000318538">
    <property type="component" value="Chromosome"/>
</dbReference>
<dbReference type="InterPro" id="IPR029010">
    <property type="entry name" value="ThuA-like"/>
</dbReference>
<sequence length="297" mass="32663" precursor="true">MKRPPFFAAVLAVLLCVPTSVRGQDDAKTKTADQPALKILLVAGGCCHDYAAQSKILKTELEKRLDAEVTVAFSADTSTGTTFEIYESDKWADGFDVVIHDECSAAVTDRPYVDRILDAHLTGVPAVNLHCAMHSYRWGDYREPVEIGADNSRWYEMLGLQSTGHGPKFPIDVDYSASKHPITQGLENWQTYQDELYNNVRIFGGAEVLASGVQTQSPSPKELKRNPDAKPREATAVVAWTNLYGPKKTRVFSTTLGHFNETVADERYLDLVTRGILWTTGRLDSAGKEVAPAAAAK</sequence>
<dbReference type="EMBL" id="CP036525">
    <property type="protein sequence ID" value="QDT05306.1"/>
    <property type="molecule type" value="Genomic_DNA"/>
</dbReference>
<protein>
    <submittedName>
        <fullName evidence="3">Trehalose utilization</fullName>
    </submittedName>
</protein>
<reference evidence="3 4" key="1">
    <citation type="submission" date="2019-02" db="EMBL/GenBank/DDBJ databases">
        <title>Deep-cultivation of Planctomycetes and their phenomic and genomic characterization uncovers novel biology.</title>
        <authorList>
            <person name="Wiegand S."/>
            <person name="Jogler M."/>
            <person name="Boedeker C."/>
            <person name="Pinto D."/>
            <person name="Vollmers J."/>
            <person name="Rivas-Marin E."/>
            <person name="Kohn T."/>
            <person name="Peeters S.H."/>
            <person name="Heuer A."/>
            <person name="Rast P."/>
            <person name="Oberbeckmann S."/>
            <person name="Bunk B."/>
            <person name="Jeske O."/>
            <person name="Meyerdierks A."/>
            <person name="Storesund J.E."/>
            <person name="Kallscheuer N."/>
            <person name="Luecker S."/>
            <person name="Lage O.M."/>
            <person name="Pohl T."/>
            <person name="Merkel B.J."/>
            <person name="Hornburger P."/>
            <person name="Mueller R.-W."/>
            <person name="Bruemmer F."/>
            <person name="Labrenz M."/>
            <person name="Spormann A.M."/>
            <person name="Op den Camp H."/>
            <person name="Overmann J."/>
            <person name="Amann R."/>
            <person name="Jetten M.S.M."/>
            <person name="Mascher T."/>
            <person name="Medema M.H."/>
            <person name="Devos D.P."/>
            <person name="Kaster A.-K."/>
            <person name="Ovreas L."/>
            <person name="Rohde M."/>
            <person name="Galperin M.Y."/>
            <person name="Jogler C."/>
        </authorList>
    </citation>
    <scope>NUCLEOTIDE SEQUENCE [LARGE SCALE GENOMIC DNA]</scope>
    <source>
        <strain evidence="3 4">K22_7</strain>
    </source>
</reference>
<evidence type="ECO:0000259" key="2">
    <source>
        <dbReference type="Pfam" id="PF06283"/>
    </source>
</evidence>
<dbReference type="Gene3D" id="3.40.50.880">
    <property type="match status" value="1"/>
</dbReference>
<dbReference type="RefSeq" id="WP_145171354.1">
    <property type="nucleotide sequence ID" value="NZ_CP036525.1"/>
</dbReference>
<evidence type="ECO:0000313" key="4">
    <source>
        <dbReference type="Proteomes" id="UP000318538"/>
    </source>
</evidence>
<dbReference type="KEGG" id="rlc:K227x_37060"/>